<evidence type="ECO:0000256" key="2">
    <source>
        <dbReference type="SAM" id="SignalP"/>
    </source>
</evidence>
<dbReference type="AlphaFoldDB" id="A0A9X2X2Q5"/>
<dbReference type="Pfam" id="PF12849">
    <property type="entry name" value="PBP_like_2"/>
    <property type="match status" value="1"/>
</dbReference>
<evidence type="ECO:0000259" key="3">
    <source>
        <dbReference type="Pfam" id="PF12849"/>
    </source>
</evidence>
<dbReference type="CDD" id="cd13653">
    <property type="entry name" value="PBP2_phosphate_like_1"/>
    <property type="match status" value="1"/>
</dbReference>
<reference evidence="4" key="2">
    <citation type="journal article" date="2022" name="Syst. Appl. Microbiol.">
        <title>Chromohalobacter moromii sp. nov., a moderately halophilic bacterium isolated from lupine-based moromi fermentation.</title>
        <authorList>
            <person name="Lulf R.H."/>
            <person name="Hilgarth M."/>
            <person name="Ehrmann M.A."/>
        </authorList>
    </citation>
    <scope>NUCLEOTIDE SEQUENCE</scope>
    <source>
        <strain evidence="4">TMW 2.2304</strain>
    </source>
</reference>
<evidence type="ECO:0000313" key="5">
    <source>
        <dbReference type="Proteomes" id="UP001145353"/>
    </source>
</evidence>
<protein>
    <submittedName>
        <fullName evidence="4">Phosphate ABC transporter substrate-binding protein</fullName>
    </submittedName>
</protein>
<feature type="signal peptide" evidence="2">
    <location>
        <begin position="1"/>
        <end position="39"/>
    </location>
</feature>
<dbReference type="Proteomes" id="UP001145353">
    <property type="component" value="Unassembled WGS sequence"/>
</dbReference>
<dbReference type="Gene3D" id="3.40.190.10">
    <property type="entry name" value="Periplasmic binding protein-like II"/>
    <property type="match status" value="2"/>
</dbReference>
<sequence>MGARTLIRNKRTGWRGTVNWRCHVAMALGALLLPMMAMAAPLSGTLGSVGSDTLGGLMTQWGERLSARHPEVRLQVQASGSGTAPPALAEGATRIGAMSRPMTEAERADFIARQGHPPVAVPVALDALTLFVHRDNPLTSLSLAQVEALFADTHFCDQTPAIQRWGALGLDGDWASRPVARFGRNTASGSHALFKQEALCGGNFRRDVNELPGSSAVVAAVGRSREAIGYAGLGYPTAMVKVLALRDDEGTPRLPTHDNVVSGRYPLTRPLYVYVNLAPKERLPALERAFFDLVLSPEGQAVVTRQGFVPLPAQRLAAARRALRLPPLADVTQSSSN</sequence>
<proteinExistence type="predicted"/>
<feature type="domain" description="PBP" evidence="3">
    <location>
        <begin position="40"/>
        <end position="298"/>
    </location>
</feature>
<dbReference type="InterPro" id="IPR050811">
    <property type="entry name" value="Phosphate_ABC_transporter"/>
</dbReference>
<evidence type="ECO:0000256" key="1">
    <source>
        <dbReference type="ARBA" id="ARBA00022729"/>
    </source>
</evidence>
<gene>
    <name evidence="4" type="ORF">KZO87_09645</name>
</gene>
<name>A0A9X2X2Q5_9GAMM</name>
<dbReference type="PANTHER" id="PTHR30570">
    <property type="entry name" value="PERIPLASMIC PHOSPHATE BINDING COMPONENT OF PHOSPHATE ABC TRANSPORTER"/>
    <property type="match status" value="1"/>
</dbReference>
<comment type="caution">
    <text evidence="4">The sequence shown here is derived from an EMBL/GenBank/DDBJ whole genome shotgun (WGS) entry which is preliminary data.</text>
</comment>
<organism evidence="4 5">
    <name type="scientific">Chromohalobacter moromii</name>
    <dbReference type="NCBI Taxonomy" id="2860329"/>
    <lineage>
        <taxon>Bacteria</taxon>
        <taxon>Pseudomonadati</taxon>
        <taxon>Pseudomonadota</taxon>
        <taxon>Gammaproteobacteria</taxon>
        <taxon>Oceanospirillales</taxon>
        <taxon>Halomonadaceae</taxon>
        <taxon>Chromohalobacter</taxon>
    </lineage>
</organism>
<dbReference type="InterPro" id="IPR024370">
    <property type="entry name" value="PBP_domain"/>
</dbReference>
<keyword evidence="5" id="KW-1185">Reference proteome</keyword>
<reference evidence="4" key="1">
    <citation type="submission" date="2021-07" db="EMBL/GenBank/DDBJ databases">
        <authorList>
            <person name="Luelf R.H."/>
        </authorList>
    </citation>
    <scope>NUCLEOTIDE SEQUENCE</scope>
    <source>
        <strain evidence="4">TMW 2.2304</strain>
    </source>
</reference>
<accession>A0A9X2X2Q5</accession>
<dbReference type="SUPFAM" id="SSF53850">
    <property type="entry name" value="Periplasmic binding protein-like II"/>
    <property type="match status" value="1"/>
</dbReference>
<dbReference type="EMBL" id="JAHXDE010000003">
    <property type="protein sequence ID" value="MCT8505645.1"/>
    <property type="molecule type" value="Genomic_DNA"/>
</dbReference>
<dbReference type="PANTHER" id="PTHR30570:SF6">
    <property type="entry name" value="PHOSPHATE-BINDING PROTEIN PSTS"/>
    <property type="match status" value="1"/>
</dbReference>
<keyword evidence="1 2" id="KW-0732">Signal</keyword>
<feature type="chain" id="PRO_5040957082" evidence="2">
    <location>
        <begin position="40"/>
        <end position="337"/>
    </location>
</feature>
<evidence type="ECO:0000313" key="4">
    <source>
        <dbReference type="EMBL" id="MCT8505645.1"/>
    </source>
</evidence>